<accession>A0ABU8NUI1</accession>
<sequence>MQIVGTKEAFVAMLNERGIYKKLEVERSTVSSWKIRMKSGDGVSLDKMEEMLIKSGATVVQEKVWDISNNS</sequence>
<dbReference type="Proteomes" id="UP001378956">
    <property type="component" value="Unassembled WGS sequence"/>
</dbReference>
<name>A0ABU8NUI1_9SPHI</name>
<evidence type="ECO:0000313" key="1">
    <source>
        <dbReference type="EMBL" id="MEJ2905065.1"/>
    </source>
</evidence>
<evidence type="ECO:0000313" key="2">
    <source>
        <dbReference type="Proteomes" id="UP001378956"/>
    </source>
</evidence>
<reference evidence="1 2" key="1">
    <citation type="submission" date="2024-03" db="EMBL/GenBank/DDBJ databases">
        <title>Sequence of Lycoming College Course Isolates.</title>
        <authorList>
            <person name="Plotts O."/>
            <person name="Newman J."/>
        </authorList>
    </citation>
    <scope>NUCLEOTIDE SEQUENCE [LARGE SCALE GENOMIC DNA]</scope>
    <source>
        <strain evidence="1 2">CJB-3</strain>
    </source>
</reference>
<organism evidence="1 2">
    <name type="scientific">Pedobacter panaciterrae</name>
    <dbReference type="NCBI Taxonomy" id="363849"/>
    <lineage>
        <taxon>Bacteria</taxon>
        <taxon>Pseudomonadati</taxon>
        <taxon>Bacteroidota</taxon>
        <taxon>Sphingobacteriia</taxon>
        <taxon>Sphingobacteriales</taxon>
        <taxon>Sphingobacteriaceae</taxon>
        <taxon>Pedobacter</taxon>
    </lineage>
</organism>
<keyword evidence="2" id="KW-1185">Reference proteome</keyword>
<comment type="caution">
    <text evidence="1">The sequence shown here is derived from an EMBL/GenBank/DDBJ whole genome shotgun (WGS) entry which is preliminary data.</text>
</comment>
<protein>
    <submittedName>
        <fullName evidence="1">Uncharacterized protein</fullName>
    </submittedName>
</protein>
<proteinExistence type="predicted"/>
<dbReference type="EMBL" id="JBBEUB010000009">
    <property type="protein sequence ID" value="MEJ2905065.1"/>
    <property type="molecule type" value="Genomic_DNA"/>
</dbReference>
<dbReference type="RefSeq" id="WP_337717553.1">
    <property type="nucleotide sequence ID" value="NZ_JBBEUB010000009.1"/>
</dbReference>
<gene>
    <name evidence="1" type="ORF">WAE58_21650</name>
</gene>